<dbReference type="InterPro" id="IPR003593">
    <property type="entry name" value="AAA+_ATPase"/>
</dbReference>
<dbReference type="FunFam" id="3.40.50.300:FF:000006">
    <property type="entry name" value="DNA-binding transcriptional regulator NtrC"/>
    <property type="match status" value="1"/>
</dbReference>
<dbReference type="CDD" id="cd00130">
    <property type="entry name" value="PAS"/>
    <property type="match status" value="1"/>
</dbReference>
<dbReference type="OrthoDB" id="5413348at2"/>
<dbReference type="InterPro" id="IPR035965">
    <property type="entry name" value="PAS-like_dom_sf"/>
</dbReference>
<keyword evidence="8" id="KW-1185">Reference proteome</keyword>
<evidence type="ECO:0000256" key="2">
    <source>
        <dbReference type="ARBA" id="ARBA00022840"/>
    </source>
</evidence>
<dbReference type="InterPro" id="IPR000014">
    <property type="entry name" value="PAS"/>
</dbReference>
<dbReference type="InterPro" id="IPR025662">
    <property type="entry name" value="Sigma_54_int_dom_ATP-bd_1"/>
</dbReference>
<dbReference type="SMART" id="SM00382">
    <property type="entry name" value="AAA"/>
    <property type="match status" value="1"/>
</dbReference>
<dbReference type="SUPFAM" id="SSF52540">
    <property type="entry name" value="P-loop containing nucleoside triphosphate hydrolases"/>
    <property type="match status" value="1"/>
</dbReference>
<dbReference type="KEGG" id="dat:HRM2_09900"/>
<dbReference type="PROSITE" id="PS00675">
    <property type="entry name" value="SIGMA54_INTERACT_1"/>
    <property type="match status" value="1"/>
</dbReference>
<dbReference type="GO" id="GO:0005524">
    <property type="term" value="F:ATP binding"/>
    <property type="evidence" value="ECO:0007669"/>
    <property type="project" value="UniProtKB-KW"/>
</dbReference>
<protein>
    <submittedName>
        <fullName evidence="7">Sigma-54 dependent transcriptional regulator</fullName>
    </submittedName>
</protein>
<dbReference type="InterPro" id="IPR027417">
    <property type="entry name" value="P-loop_NTPase"/>
</dbReference>
<dbReference type="Proteomes" id="UP000000442">
    <property type="component" value="Chromosome"/>
</dbReference>
<proteinExistence type="predicted"/>
<dbReference type="Pfam" id="PF25601">
    <property type="entry name" value="AAA_lid_14"/>
    <property type="match status" value="1"/>
</dbReference>
<dbReference type="InterPro" id="IPR002197">
    <property type="entry name" value="HTH_Fis"/>
</dbReference>
<feature type="domain" description="PAS" evidence="6">
    <location>
        <begin position="6"/>
        <end position="52"/>
    </location>
</feature>
<evidence type="ECO:0000256" key="3">
    <source>
        <dbReference type="ARBA" id="ARBA00023015"/>
    </source>
</evidence>
<keyword evidence="3" id="KW-0805">Transcription regulation</keyword>
<evidence type="ECO:0000259" key="6">
    <source>
        <dbReference type="PROSITE" id="PS50112"/>
    </source>
</evidence>
<dbReference type="PROSITE" id="PS50112">
    <property type="entry name" value="PAS"/>
    <property type="match status" value="1"/>
</dbReference>
<dbReference type="GO" id="GO:0006355">
    <property type="term" value="P:regulation of DNA-templated transcription"/>
    <property type="evidence" value="ECO:0007669"/>
    <property type="project" value="InterPro"/>
</dbReference>
<dbReference type="InterPro" id="IPR058031">
    <property type="entry name" value="AAA_lid_NorR"/>
</dbReference>
<evidence type="ECO:0000259" key="5">
    <source>
        <dbReference type="PROSITE" id="PS50045"/>
    </source>
</evidence>
<accession>C0QL16</accession>
<feature type="domain" description="Sigma-54 factor interaction" evidence="5">
    <location>
        <begin position="148"/>
        <end position="377"/>
    </location>
</feature>
<reference evidence="7 8" key="1">
    <citation type="journal article" date="2009" name="Environ. Microbiol.">
        <title>Genome sequence of Desulfobacterium autotrophicum HRM2, a marine sulfate reducer oxidizing organic carbon completely to carbon dioxide.</title>
        <authorList>
            <person name="Strittmatter A.W."/>
            <person name="Liesegang H."/>
            <person name="Rabus R."/>
            <person name="Decker I."/>
            <person name="Amann J."/>
            <person name="Andres S."/>
            <person name="Henne A."/>
            <person name="Fricke W.F."/>
            <person name="Martinez-Arias R."/>
            <person name="Bartels D."/>
            <person name="Goesmann A."/>
            <person name="Krause L."/>
            <person name="Puehler A."/>
            <person name="Klenk H.P."/>
            <person name="Richter M."/>
            <person name="Schuler M."/>
            <person name="Gloeckner F.O."/>
            <person name="Meyerdierks A."/>
            <person name="Gottschalk G."/>
            <person name="Amann R."/>
        </authorList>
    </citation>
    <scope>NUCLEOTIDE SEQUENCE [LARGE SCALE GENOMIC DNA]</scope>
    <source>
        <strain evidence="8">ATCC 43914 / DSM 3382 / HRM2</strain>
    </source>
</reference>
<dbReference type="GO" id="GO:0043565">
    <property type="term" value="F:sequence-specific DNA binding"/>
    <property type="evidence" value="ECO:0007669"/>
    <property type="project" value="InterPro"/>
</dbReference>
<dbReference type="Gene3D" id="3.40.50.300">
    <property type="entry name" value="P-loop containing nucleotide triphosphate hydrolases"/>
    <property type="match status" value="1"/>
</dbReference>
<dbReference type="Pfam" id="PF02954">
    <property type="entry name" value="HTH_8"/>
    <property type="match status" value="1"/>
</dbReference>
<sequence>MLEQVIDQYWKTVVDTIQEGVMIVNKNGRIVFVNGSFEKITGYSRQEAQGKSCHLLQCDTCEKARCLTGENWCDLFKVGCIDMKRCTLTHKNKGRVQVLKNASLLKDALGNVVGAVETLTDISDIVEKDHQIEAFRRQLQQENGFHNLLGTSRAMHQVFELIRNAARSDAPVLIQGESGTGKELVAQCIHDIGPRLEQPFVKVNCAALNESILESELFGHVKGAFTGAVKDRKGRFEAAKDGDLFLDEIGDLPFYCQVKLLRVLEENIIERVGDNTPTPVNTRIITATNRSLKEDVRTGKFREDLFYRINVIPIQIPPLRERAEDIPVLVDSFLLRNRLKTQSAIQGVSNRAMQSLMAYPWPGNVRELKSAFEYAFVTCHGTVIRREHLPLQVFLSGTSSPTTDNQLPHKDETQKQQLLRALDQSGGNQSMAARMLGVSRVTVWNRMKKYDIDLNRKERVGEAK</sequence>
<dbReference type="SUPFAM" id="SSF46689">
    <property type="entry name" value="Homeodomain-like"/>
    <property type="match status" value="1"/>
</dbReference>
<dbReference type="RefSeq" id="WP_015902891.1">
    <property type="nucleotide sequence ID" value="NC_012108.1"/>
</dbReference>
<dbReference type="AlphaFoldDB" id="C0QL16"/>
<dbReference type="EMBL" id="CP001087">
    <property type="protein sequence ID" value="ACN14102.1"/>
    <property type="molecule type" value="Genomic_DNA"/>
</dbReference>
<dbReference type="PRINTS" id="PR01590">
    <property type="entry name" value="HTHFIS"/>
</dbReference>
<dbReference type="InterPro" id="IPR009057">
    <property type="entry name" value="Homeodomain-like_sf"/>
</dbReference>
<dbReference type="InterPro" id="IPR002078">
    <property type="entry name" value="Sigma_54_int"/>
</dbReference>
<dbReference type="Pfam" id="PF13426">
    <property type="entry name" value="PAS_9"/>
    <property type="match status" value="1"/>
</dbReference>
<dbReference type="PROSITE" id="PS50045">
    <property type="entry name" value="SIGMA54_INTERACT_4"/>
    <property type="match status" value="1"/>
</dbReference>
<dbReference type="HOGENOM" id="CLU_000445_8_1_7"/>
<dbReference type="NCBIfam" id="TIGR00229">
    <property type="entry name" value="sensory_box"/>
    <property type="match status" value="1"/>
</dbReference>
<dbReference type="CDD" id="cd00009">
    <property type="entry name" value="AAA"/>
    <property type="match status" value="1"/>
</dbReference>
<dbReference type="SMART" id="SM00091">
    <property type="entry name" value="PAS"/>
    <property type="match status" value="1"/>
</dbReference>
<dbReference type="Gene3D" id="1.10.10.60">
    <property type="entry name" value="Homeodomain-like"/>
    <property type="match status" value="1"/>
</dbReference>
<evidence type="ECO:0000256" key="4">
    <source>
        <dbReference type="ARBA" id="ARBA00023163"/>
    </source>
</evidence>
<dbReference type="Pfam" id="PF00158">
    <property type="entry name" value="Sigma54_activat"/>
    <property type="match status" value="1"/>
</dbReference>
<dbReference type="STRING" id="177437.HRM2_09900"/>
<organism evidence="7 8">
    <name type="scientific">Desulforapulum autotrophicum (strain ATCC 43914 / DSM 3382 / VKM B-1955 / HRM2)</name>
    <name type="common">Desulfobacterium autotrophicum</name>
    <dbReference type="NCBI Taxonomy" id="177437"/>
    <lineage>
        <taxon>Bacteria</taxon>
        <taxon>Pseudomonadati</taxon>
        <taxon>Thermodesulfobacteriota</taxon>
        <taxon>Desulfobacteria</taxon>
        <taxon>Desulfobacterales</taxon>
        <taxon>Desulfobacteraceae</taxon>
        <taxon>Desulforapulum</taxon>
    </lineage>
</organism>
<evidence type="ECO:0000256" key="1">
    <source>
        <dbReference type="ARBA" id="ARBA00022741"/>
    </source>
</evidence>
<dbReference type="PANTHER" id="PTHR32071">
    <property type="entry name" value="TRANSCRIPTIONAL REGULATORY PROTEIN"/>
    <property type="match status" value="1"/>
</dbReference>
<dbReference type="eggNOG" id="COG3829">
    <property type="taxonomic scope" value="Bacteria"/>
</dbReference>
<dbReference type="Gene3D" id="3.30.450.20">
    <property type="entry name" value="PAS domain"/>
    <property type="match status" value="1"/>
</dbReference>
<dbReference type="Gene3D" id="1.10.8.60">
    <property type="match status" value="1"/>
</dbReference>
<keyword evidence="2" id="KW-0067">ATP-binding</keyword>
<keyword evidence="1" id="KW-0547">Nucleotide-binding</keyword>
<keyword evidence="4" id="KW-0804">Transcription</keyword>
<evidence type="ECO:0000313" key="8">
    <source>
        <dbReference type="Proteomes" id="UP000000442"/>
    </source>
</evidence>
<name>C0QL16_DESAH</name>
<dbReference type="SUPFAM" id="SSF55785">
    <property type="entry name" value="PYP-like sensor domain (PAS domain)"/>
    <property type="match status" value="1"/>
</dbReference>
<evidence type="ECO:0000313" key="7">
    <source>
        <dbReference type="EMBL" id="ACN14102.1"/>
    </source>
</evidence>
<gene>
    <name evidence="7" type="ordered locus">HRM2_09900</name>
</gene>